<dbReference type="Proteomes" id="UP000438958">
    <property type="component" value="Unassembled WGS sequence"/>
</dbReference>
<organism evidence="5 6">
    <name type="scientific">Escherichia coli</name>
    <dbReference type="NCBI Taxonomy" id="562"/>
    <lineage>
        <taxon>Bacteria</taxon>
        <taxon>Pseudomonadati</taxon>
        <taxon>Pseudomonadota</taxon>
        <taxon>Gammaproteobacteria</taxon>
        <taxon>Enterobacterales</taxon>
        <taxon>Enterobacteriaceae</taxon>
        <taxon>Escherichia</taxon>
    </lineage>
</organism>
<reference evidence="4 8" key="6">
    <citation type="submission" date="2020-02" db="EMBL/GenBank/DDBJ databases">
        <title>WGS of Carbapenem-Resistant Enterobacteriaceae.</title>
        <authorList>
            <person name="Tokajian S."/>
            <person name="El Chaar M."/>
            <person name="El Khoury M."/>
        </authorList>
    </citation>
    <scope>NUCLEOTIDE SEQUENCE [LARGE SCALE GENOMIC DNA]</scope>
    <source>
        <strain evidence="4 8">ECM_75</strain>
    </source>
</reference>
<dbReference type="Proteomes" id="UP000472856">
    <property type="component" value="Unassembled WGS sequence"/>
</dbReference>
<name>A0A061KII4_ECOLX</name>
<evidence type="ECO:0000313" key="8">
    <source>
        <dbReference type="Proteomes" id="UP000472856"/>
    </source>
</evidence>
<evidence type="ECO:0000313" key="4">
    <source>
        <dbReference type="EMBL" id="NGE89844.1"/>
    </source>
</evidence>
<dbReference type="EMBL" id="WCEW01000006">
    <property type="protein sequence ID" value="MTE88575.1"/>
    <property type="molecule type" value="Genomic_DNA"/>
</dbReference>
<evidence type="ECO:0000313" key="7">
    <source>
        <dbReference type="Proteomes" id="UP000438958"/>
    </source>
</evidence>
<evidence type="ECO:0000313" key="2">
    <source>
        <dbReference type="EMBL" id="MSI70167.1"/>
    </source>
</evidence>
<evidence type="ECO:0000313" key="9">
    <source>
        <dbReference type="Proteomes" id="UP000486847"/>
    </source>
</evidence>
<protein>
    <submittedName>
        <fullName evidence="5">Inovirus Gp2 family protein</fullName>
    </submittedName>
</protein>
<evidence type="ECO:0000313" key="3">
    <source>
        <dbReference type="EMBL" id="MTE88575.1"/>
    </source>
</evidence>
<dbReference type="AlphaFoldDB" id="A0A061KII4"/>
<reference evidence="2 7" key="3">
    <citation type="journal article" date="2019" name="Nat. Med.">
        <title>A library of human gut bacterial isolates paired with longitudinal multiomics data enables mechanistic microbiome research.</title>
        <authorList>
            <person name="Poyet M."/>
            <person name="Groussin M."/>
            <person name="Gibbons S.M."/>
            <person name="Avila-Pacheco J."/>
            <person name="Jiang X."/>
            <person name="Kearney S.M."/>
            <person name="Perrotta A.R."/>
            <person name="Berdy B."/>
            <person name="Zhao S."/>
            <person name="Lieberman T.D."/>
            <person name="Swanson P.K."/>
            <person name="Smith M."/>
            <person name="Roesemann S."/>
            <person name="Alexander J.E."/>
            <person name="Rich S.A."/>
            <person name="Livny J."/>
            <person name="Vlamakis H."/>
            <person name="Clish C."/>
            <person name="Bullock K."/>
            <person name="Deik A."/>
            <person name="Scott J."/>
            <person name="Pierce K.A."/>
            <person name="Xavier R.J."/>
            <person name="Alm E.J."/>
        </authorList>
    </citation>
    <scope>NUCLEOTIDE SEQUENCE [LARGE SCALE GENOMIC DNA]</scope>
    <source>
        <strain evidence="2 7">BIOML-A382</strain>
    </source>
</reference>
<comment type="caution">
    <text evidence="5">The sequence shown here is derived from an EMBL/GenBank/DDBJ whole genome shotgun (WGS) entry which is preliminary data.</text>
</comment>
<dbReference type="Proteomes" id="UP000271008">
    <property type="component" value="Unassembled WGS sequence"/>
</dbReference>
<evidence type="ECO:0000313" key="6">
    <source>
        <dbReference type="Proteomes" id="UP000271008"/>
    </source>
</evidence>
<reference evidence="5 6" key="2">
    <citation type="submission" date="2018-11" db="EMBL/GenBank/DDBJ databases">
        <title>Enterobacteriaceae from Patient.</title>
        <authorList>
            <person name="Shen C."/>
            <person name="Yang Y."/>
            <person name="Tian G."/>
        </authorList>
    </citation>
    <scope>NUCLEOTIDE SEQUENCE [LARGE SCALE GENOMIC DNA]</scope>
    <source>
        <strain evidence="5 6">GBGD28</strain>
    </source>
</reference>
<evidence type="ECO:0000313" key="5">
    <source>
        <dbReference type="EMBL" id="RRD70507.1"/>
    </source>
</evidence>
<dbReference type="EMBL" id="RQTU01000061">
    <property type="protein sequence ID" value="RRD70507.1"/>
    <property type="molecule type" value="Genomic_DNA"/>
</dbReference>
<reference evidence="1" key="1">
    <citation type="journal article" date="2018" name="Genome Biol.">
        <title>SKESA: strategic k-mer extension for scrupulous assemblies.</title>
        <authorList>
            <person name="Souvorov A."/>
            <person name="Agarwala R."/>
            <person name="Lipman D.J."/>
        </authorList>
    </citation>
    <scope>NUCLEOTIDE SEQUENCE [LARGE SCALE GENOMIC DNA]</scope>
    <source>
        <strain evidence="1">EC00618</strain>
    </source>
</reference>
<proteinExistence type="predicted"/>
<gene>
    <name evidence="5" type="ORF">EIA08_25805</name>
    <name evidence="3" type="ORF">F9B07_06940</name>
    <name evidence="4" type="ORF">G5603_16825</name>
    <name evidence="2" type="ORF">GKF66_15330</name>
    <name evidence="1" type="ORF">HL563_05825</name>
</gene>
<dbReference type="EMBL" id="JAAJRI010000013">
    <property type="protein sequence ID" value="NGE89844.1"/>
    <property type="molecule type" value="Genomic_DNA"/>
</dbReference>
<reference evidence="3 9" key="5">
    <citation type="submission" date="2019-10" db="EMBL/GenBank/DDBJ databases">
        <title>Comparative genomic analysis of antimicrobial resistant Escherichia coli of diverse origin.</title>
        <authorList>
            <person name="Ghatak S."/>
            <person name="Milton A.P."/>
            <person name="Rhetso K."/>
            <person name="Purkait D."/>
            <person name="Das S."/>
            <person name="Puro K.-U."/>
            <person name="Shakuntala I."/>
            <person name="Sen A."/>
            <person name="Sanjukta R."/>
            <person name="Priya G.B."/>
            <person name="Mawlong M."/>
            <person name="Lyngdoh V."/>
            <person name="Rynghang J."/>
            <person name="Mawphlang B.L."/>
        </authorList>
    </citation>
    <scope>NUCLEOTIDE SEQUENCE [LARGE SCALE GENOMIC DNA]</scope>
    <source>
        <strain evidence="3 9">SE161</strain>
    </source>
</reference>
<accession>A0A061KII4</accession>
<dbReference type="Proteomes" id="UP000486847">
    <property type="component" value="Unassembled WGS sequence"/>
</dbReference>
<sequence>MPKSYTPNWFFTALLDNHINQMMARYSCLRALRMDFFYRKDTPDFLQPDHRWLELQLRMLLEQVEQFENIVGFFWVIEWTADHGFHAHAVLWIDRQRVKKIYPFAERITECWRSITHNSGSAHRCTYQPHYTYNINIPVRHNDPESIDNIRGALHYLAKEEQKDGLCAYGCNEVPERPAAGRPRNPHF</sequence>
<dbReference type="RefSeq" id="WP_001126810.1">
    <property type="nucleotide sequence ID" value="NZ_AP019189.1"/>
</dbReference>
<dbReference type="EMBL" id="WKUE01000024">
    <property type="protein sequence ID" value="MSI70167.1"/>
    <property type="molecule type" value="Genomic_DNA"/>
</dbReference>
<reference evidence="1" key="4">
    <citation type="submission" date="2019-09" db="EMBL/GenBank/DDBJ databases">
        <authorList>
            <consortium name="NCBI Pathogen Detection Project"/>
        </authorList>
    </citation>
    <scope>NUCLEOTIDE SEQUENCE</scope>
    <source>
        <strain evidence="1">EC00618</strain>
    </source>
</reference>
<dbReference type="EMBL" id="DABGYN010000004">
    <property type="protein sequence ID" value="HAJ0833256.1"/>
    <property type="molecule type" value="Genomic_DNA"/>
</dbReference>
<evidence type="ECO:0000313" key="1">
    <source>
        <dbReference type="EMBL" id="HAJ0833256.1"/>
    </source>
</evidence>